<dbReference type="InterPro" id="IPR015421">
    <property type="entry name" value="PyrdxlP-dep_Trfase_major"/>
</dbReference>
<dbReference type="GO" id="GO:0030170">
    <property type="term" value="F:pyridoxal phosphate binding"/>
    <property type="evidence" value="ECO:0007669"/>
    <property type="project" value="InterPro"/>
</dbReference>
<dbReference type="EC" id="4.1.1.81" evidence="4"/>
<keyword evidence="7 12" id="KW-0456">Lyase</keyword>
<dbReference type="Gene3D" id="3.40.640.10">
    <property type="entry name" value="Type I PLP-dependent aspartate aminotransferase-like (Major domain)"/>
    <property type="match status" value="1"/>
</dbReference>
<dbReference type="SUPFAM" id="SSF53383">
    <property type="entry name" value="PLP-dependent transferases"/>
    <property type="match status" value="1"/>
</dbReference>
<evidence type="ECO:0000256" key="1">
    <source>
        <dbReference type="ARBA" id="ARBA00001933"/>
    </source>
</evidence>
<dbReference type="Gene3D" id="3.90.1150.10">
    <property type="entry name" value="Aspartate Aminotransferase, domain 1"/>
    <property type="match status" value="1"/>
</dbReference>
<dbReference type="InterPro" id="IPR015422">
    <property type="entry name" value="PyrdxlP-dep_Trfase_small"/>
</dbReference>
<dbReference type="PROSITE" id="PS00105">
    <property type="entry name" value="AA_TRANSFER_CLASS_1"/>
    <property type="match status" value="1"/>
</dbReference>
<dbReference type="AlphaFoldDB" id="A0A8J4HFE6"/>
<protein>
    <recommendedName>
        <fullName evidence="4">threonine-phosphate decarboxylase</fullName>
        <ecNumber evidence="4">4.1.1.81</ecNumber>
    </recommendedName>
    <alternativeName>
        <fullName evidence="8">L-threonine-O-3-phosphate decarboxylase</fullName>
    </alternativeName>
</protein>
<comment type="pathway">
    <text evidence="3">Cofactor biosynthesis; adenosylcobalamin biosynthesis.</text>
</comment>
<evidence type="ECO:0000256" key="2">
    <source>
        <dbReference type="ARBA" id="ARBA00003444"/>
    </source>
</evidence>
<comment type="function">
    <text evidence="2">Decarboxylates L-threonine-O-3-phosphate to yield (R)-1-amino-2-propanol O-2-phosphate, the precursor for the linkage between the nucleotide loop and the corrin ring in cobalamin.</text>
</comment>
<evidence type="ECO:0000256" key="4">
    <source>
        <dbReference type="ARBA" id="ARBA00012285"/>
    </source>
</evidence>
<keyword evidence="6" id="KW-0663">Pyridoxal phosphate</keyword>
<evidence type="ECO:0000256" key="8">
    <source>
        <dbReference type="ARBA" id="ARBA00029996"/>
    </source>
</evidence>
<keyword evidence="5" id="KW-0169">Cobalamin biosynthesis</keyword>
<evidence type="ECO:0000256" key="5">
    <source>
        <dbReference type="ARBA" id="ARBA00022573"/>
    </source>
</evidence>
<evidence type="ECO:0000259" key="11">
    <source>
        <dbReference type="Pfam" id="PF00155"/>
    </source>
</evidence>
<dbReference type="EMBL" id="DTQM01000248">
    <property type="protein sequence ID" value="HGC44146.1"/>
    <property type="molecule type" value="Genomic_DNA"/>
</dbReference>
<feature type="domain" description="Aminotransferase class I/classII large" evidence="11">
    <location>
        <begin position="49"/>
        <end position="317"/>
    </location>
</feature>
<dbReference type="Pfam" id="PF00155">
    <property type="entry name" value="Aminotran_1_2"/>
    <property type="match status" value="1"/>
</dbReference>
<evidence type="ECO:0000313" key="12">
    <source>
        <dbReference type="EMBL" id="HGC44146.1"/>
    </source>
</evidence>
<evidence type="ECO:0000256" key="6">
    <source>
        <dbReference type="ARBA" id="ARBA00022898"/>
    </source>
</evidence>
<dbReference type="InterPro" id="IPR004838">
    <property type="entry name" value="NHTrfase_class1_PyrdxlP-BS"/>
</dbReference>
<dbReference type="NCBIfam" id="TIGR01140">
    <property type="entry name" value="L_thr_O3P_dcar"/>
    <property type="match status" value="1"/>
</dbReference>
<name>A0A8J4HFE6_9PROT</name>
<dbReference type="InterPro" id="IPR015424">
    <property type="entry name" value="PyrdxlP-dep_Trfase"/>
</dbReference>
<dbReference type="GO" id="GO:0048472">
    <property type="term" value="F:threonine-phosphate decarboxylase activity"/>
    <property type="evidence" value="ECO:0007669"/>
    <property type="project" value="UniProtKB-EC"/>
</dbReference>
<dbReference type="CDD" id="cd00609">
    <property type="entry name" value="AAT_like"/>
    <property type="match status" value="1"/>
</dbReference>
<sequence>MREREGLDHGGRLVAAMARFPEAPLPWLDLSTGINPVPYPIPALEPALFARLPEPEALAALNQAAASAYGLGDPAAVVAASGTQALIGLLPRLFPPSRVAVLGPTYAEHARAWHAGGHAVHEIASLAARRNAEILVLCNPNNPDGRVIDPAELRGLAGRGVWLVVDEAFAAFAAPAVSLAPEMPAERIVVLRSFGKAFGLAGLRLGFALAPPALAARLRAALGPWPVSGPALAIGRAALGDRAWREAARLRLTGDGARLDSLLEAGGLRLRGGTALFRLAESADSGAVFERLGEAGILVRRFADHPRWLRFGLPATQEAFARLRQTLGMVKKSADAGWTKNCSHPAAPAARETDEEP</sequence>
<dbReference type="PANTHER" id="PTHR42885">
    <property type="entry name" value="HISTIDINOL-PHOSPHATE AMINOTRANSFERASE-RELATED"/>
    <property type="match status" value="1"/>
</dbReference>
<evidence type="ECO:0000256" key="7">
    <source>
        <dbReference type="ARBA" id="ARBA00023239"/>
    </source>
</evidence>
<evidence type="ECO:0000256" key="10">
    <source>
        <dbReference type="SAM" id="MobiDB-lite"/>
    </source>
</evidence>
<dbReference type="UniPathway" id="UPA00148"/>
<feature type="region of interest" description="Disordered" evidence="10">
    <location>
        <begin position="337"/>
        <end position="357"/>
    </location>
</feature>
<organism evidence="12">
    <name type="scientific">Acidicaldus sp</name>
    <dbReference type="NCBI Taxonomy" id="1872105"/>
    <lineage>
        <taxon>Bacteria</taxon>
        <taxon>Pseudomonadati</taxon>
        <taxon>Pseudomonadota</taxon>
        <taxon>Alphaproteobacteria</taxon>
        <taxon>Acetobacterales</taxon>
        <taxon>Acetobacteraceae</taxon>
        <taxon>Acidicaldus</taxon>
    </lineage>
</organism>
<gene>
    <name evidence="12" type="ORF">ENY07_13150</name>
</gene>
<proteinExistence type="predicted"/>
<comment type="caution">
    <text evidence="12">The sequence shown here is derived from an EMBL/GenBank/DDBJ whole genome shotgun (WGS) entry which is preliminary data.</text>
</comment>
<evidence type="ECO:0000256" key="9">
    <source>
        <dbReference type="ARBA" id="ARBA00048531"/>
    </source>
</evidence>
<dbReference type="PANTHER" id="PTHR42885:SF1">
    <property type="entry name" value="THREONINE-PHOSPHATE DECARBOXYLASE"/>
    <property type="match status" value="1"/>
</dbReference>
<comment type="catalytic activity">
    <reaction evidence="9">
        <text>O-phospho-L-threonine + H(+) = (R)-1-aminopropan-2-yl phosphate + CO2</text>
        <dbReference type="Rhea" id="RHEA:11492"/>
        <dbReference type="ChEBI" id="CHEBI:15378"/>
        <dbReference type="ChEBI" id="CHEBI:16526"/>
        <dbReference type="ChEBI" id="CHEBI:58563"/>
        <dbReference type="ChEBI" id="CHEBI:58675"/>
        <dbReference type="EC" id="4.1.1.81"/>
    </reaction>
</comment>
<accession>A0A8J4HFE6</accession>
<comment type="cofactor">
    <cofactor evidence="1">
        <name>pyridoxal 5'-phosphate</name>
        <dbReference type="ChEBI" id="CHEBI:597326"/>
    </cofactor>
</comment>
<reference evidence="12" key="1">
    <citation type="journal article" date="2020" name="mSystems">
        <title>Genome- and Community-Level Interaction Insights into Carbon Utilization and Element Cycling Functions of Hydrothermarchaeota in Hydrothermal Sediment.</title>
        <authorList>
            <person name="Zhou Z."/>
            <person name="Liu Y."/>
            <person name="Xu W."/>
            <person name="Pan J."/>
            <person name="Luo Z.H."/>
            <person name="Li M."/>
        </authorList>
    </citation>
    <scope>NUCLEOTIDE SEQUENCE</scope>
    <source>
        <strain evidence="12">SpSt-997</strain>
    </source>
</reference>
<dbReference type="InterPro" id="IPR005860">
    <property type="entry name" value="CobD"/>
</dbReference>
<dbReference type="GO" id="GO:0009236">
    <property type="term" value="P:cobalamin biosynthetic process"/>
    <property type="evidence" value="ECO:0007669"/>
    <property type="project" value="UniProtKB-UniPathway"/>
</dbReference>
<dbReference type="InterPro" id="IPR004839">
    <property type="entry name" value="Aminotransferase_I/II_large"/>
</dbReference>
<evidence type="ECO:0000256" key="3">
    <source>
        <dbReference type="ARBA" id="ARBA00004953"/>
    </source>
</evidence>